<protein>
    <recommendedName>
        <fullName evidence="4">Secreted protein</fullName>
    </recommendedName>
</protein>
<keyword evidence="3" id="KW-1185">Reference proteome</keyword>
<proteinExistence type="predicted"/>
<organism evidence="2 3">
    <name type="scientific">Favolaschia claudopus</name>
    <dbReference type="NCBI Taxonomy" id="2862362"/>
    <lineage>
        <taxon>Eukaryota</taxon>
        <taxon>Fungi</taxon>
        <taxon>Dikarya</taxon>
        <taxon>Basidiomycota</taxon>
        <taxon>Agaricomycotina</taxon>
        <taxon>Agaricomycetes</taxon>
        <taxon>Agaricomycetidae</taxon>
        <taxon>Agaricales</taxon>
        <taxon>Marasmiineae</taxon>
        <taxon>Mycenaceae</taxon>
        <taxon>Favolaschia</taxon>
    </lineage>
</organism>
<evidence type="ECO:0000313" key="3">
    <source>
        <dbReference type="Proteomes" id="UP001362999"/>
    </source>
</evidence>
<dbReference type="Proteomes" id="UP001362999">
    <property type="component" value="Unassembled WGS sequence"/>
</dbReference>
<dbReference type="EMBL" id="JAWWNJ010000183">
    <property type="protein sequence ID" value="KAK6974556.1"/>
    <property type="molecule type" value="Genomic_DNA"/>
</dbReference>
<feature type="signal peptide" evidence="1">
    <location>
        <begin position="1"/>
        <end position="26"/>
    </location>
</feature>
<comment type="caution">
    <text evidence="2">The sequence shown here is derived from an EMBL/GenBank/DDBJ whole genome shotgun (WGS) entry which is preliminary data.</text>
</comment>
<reference evidence="2 3" key="1">
    <citation type="journal article" date="2024" name="J Genomics">
        <title>Draft genome sequencing and assembly of Favolaschia claudopus CIRM-BRFM 2984 isolated from oak limbs.</title>
        <authorList>
            <person name="Navarro D."/>
            <person name="Drula E."/>
            <person name="Chaduli D."/>
            <person name="Cazenave R."/>
            <person name="Ahrendt S."/>
            <person name="Wang J."/>
            <person name="Lipzen A."/>
            <person name="Daum C."/>
            <person name="Barry K."/>
            <person name="Grigoriev I.V."/>
            <person name="Favel A."/>
            <person name="Rosso M.N."/>
            <person name="Martin F."/>
        </authorList>
    </citation>
    <scope>NUCLEOTIDE SEQUENCE [LARGE SCALE GENOMIC DNA]</scope>
    <source>
        <strain evidence="2 3">CIRM-BRFM 2984</strain>
    </source>
</reference>
<evidence type="ECO:0008006" key="4">
    <source>
        <dbReference type="Google" id="ProtNLM"/>
    </source>
</evidence>
<accession>A0AAV9Z8W1</accession>
<dbReference type="AlphaFoldDB" id="A0AAV9Z8W1"/>
<name>A0AAV9Z8W1_9AGAR</name>
<gene>
    <name evidence="2" type="ORF">R3P38DRAFT_3482276</name>
</gene>
<evidence type="ECO:0000313" key="2">
    <source>
        <dbReference type="EMBL" id="KAK6974556.1"/>
    </source>
</evidence>
<sequence length="174" mass="19082">MPRHGASAGDAVLICLITLVVNRVTAPPSSSSTLASTFVPFTNLLRRFAQSFRYLESRFSPTVVVLFMYLRLRRCRLPFSSVLDFVDSIVSDGRYTSNFVSDHSSISAHLHLASDTAFTSGDAGTNRNFPPIVKNAQAMPPPTMFIFSCSINLLICFAFDFPSPPPPSTPSRKS</sequence>
<feature type="chain" id="PRO_5043698779" description="Secreted protein" evidence="1">
    <location>
        <begin position="27"/>
        <end position="174"/>
    </location>
</feature>
<evidence type="ECO:0000256" key="1">
    <source>
        <dbReference type="SAM" id="SignalP"/>
    </source>
</evidence>
<keyword evidence="1" id="KW-0732">Signal</keyword>